<evidence type="ECO:0000256" key="1">
    <source>
        <dbReference type="SAM" id="SignalP"/>
    </source>
</evidence>
<name>A0AAV3Y396_9GAST</name>
<keyword evidence="1" id="KW-0732">Signal</keyword>
<accession>A0AAV3Y396</accession>
<dbReference type="EMBL" id="BLXT01000430">
    <property type="protein sequence ID" value="GFN77027.1"/>
    <property type="molecule type" value="Genomic_DNA"/>
</dbReference>
<feature type="signal peptide" evidence="1">
    <location>
        <begin position="1"/>
        <end position="20"/>
    </location>
</feature>
<dbReference type="AlphaFoldDB" id="A0AAV3Y396"/>
<evidence type="ECO:0000313" key="3">
    <source>
        <dbReference type="Proteomes" id="UP000735302"/>
    </source>
</evidence>
<gene>
    <name evidence="2" type="ORF">PoB_000353300</name>
</gene>
<keyword evidence="3" id="KW-1185">Reference proteome</keyword>
<protein>
    <submittedName>
        <fullName evidence="2">Uncharacterized protein</fullName>
    </submittedName>
</protein>
<proteinExistence type="predicted"/>
<organism evidence="2 3">
    <name type="scientific">Plakobranchus ocellatus</name>
    <dbReference type="NCBI Taxonomy" id="259542"/>
    <lineage>
        <taxon>Eukaryota</taxon>
        <taxon>Metazoa</taxon>
        <taxon>Spiralia</taxon>
        <taxon>Lophotrochozoa</taxon>
        <taxon>Mollusca</taxon>
        <taxon>Gastropoda</taxon>
        <taxon>Heterobranchia</taxon>
        <taxon>Euthyneura</taxon>
        <taxon>Panpulmonata</taxon>
        <taxon>Sacoglossa</taxon>
        <taxon>Placobranchoidea</taxon>
        <taxon>Plakobranchidae</taxon>
        <taxon>Plakobranchus</taxon>
    </lineage>
</organism>
<dbReference type="Proteomes" id="UP000735302">
    <property type="component" value="Unassembled WGS sequence"/>
</dbReference>
<feature type="chain" id="PRO_5043607271" evidence="1">
    <location>
        <begin position="21"/>
        <end position="110"/>
    </location>
</feature>
<reference evidence="2 3" key="1">
    <citation type="journal article" date="2021" name="Elife">
        <title>Chloroplast acquisition without the gene transfer in kleptoplastic sea slugs, Plakobranchus ocellatus.</title>
        <authorList>
            <person name="Maeda T."/>
            <person name="Takahashi S."/>
            <person name="Yoshida T."/>
            <person name="Shimamura S."/>
            <person name="Takaki Y."/>
            <person name="Nagai Y."/>
            <person name="Toyoda A."/>
            <person name="Suzuki Y."/>
            <person name="Arimoto A."/>
            <person name="Ishii H."/>
            <person name="Satoh N."/>
            <person name="Nishiyama T."/>
            <person name="Hasebe M."/>
            <person name="Maruyama T."/>
            <person name="Minagawa J."/>
            <person name="Obokata J."/>
            <person name="Shigenobu S."/>
        </authorList>
    </citation>
    <scope>NUCLEOTIDE SEQUENCE [LARGE SCALE GENOMIC DNA]</scope>
</reference>
<sequence>MVSHCLRCAWTIHIPHGFIGLPLSLLCLDYPYPTRSHRSPSVFAVPGLSISHTVSLVSHCLRCAWSIHILHGLIDLPLSSLCLDYPYPTRSHWSPSVFAVPGLSISHTVS</sequence>
<comment type="caution">
    <text evidence="2">The sequence shown here is derived from an EMBL/GenBank/DDBJ whole genome shotgun (WGS) entry which is preliminary data.</text>
</comment>
<evidence type="ECO:0000313" key="2">
    <source>
        <dbReference type="EMBL" id="GFN77027.1"/>
    </source>
</evidence>